<name>A0A2H1V9B7_SPOFR</name>
<gene>
    <name evidence="1" type="ORF">SFRICE_011425</name>
</gene>
<accession>A0A2H1V9B7</accession>
<reference evidence="1" key="1">
    <citation type="submission" date="2016-07" db="EMBL/GenBank/DDBJ databases">
        <authorList>
            <person name="Bretaudeau A."/>
        </authorList>
    </citation>
    <scope>NUCLEOTIDE SEQUENCE</scope>
    <source>
        <strain evidence="1">Rice</strain>
        <tissue evidence="1">Whole body</tissue>
    </source>
</reference>
<protein>
    <submittedName>
        <fullName evidence="1">SFRICE_011425</fullName>
    </submittedName>
</protein>
<dbReference type="AlphaFoldDB" id="A0A2H1V9B7"/>
<proteinExistence type="predicted"/>
<sequence>MQFEFIFDCTVGAVAGQLAAAQRVAAGKQADGLLDGKQSPPPMDIQNTRGVTKMMVLILSKFILVSTYTDLTVQRVKLVVYIGRWENHPVASLALGEARWSVRLLLTKNHPVPTPSPVLAF</sequence>
<dbReference type="EMBL" id="ODYU01001352">
    <property type="protein sequence ID" value="SOQ37417.1"/>
    <property type="molecule type" value="Genomic_DNA"/>
</dbReference>
<organism evidence="1">
    <name type="scientific">Spodoptera frugiperda</name>
    <name type="common">Fall armyworm</name>
    <dbReference type="NCBI Taxonomy" id="7108"/>
    <lineage>
        <taxon>Eukaryota</taxon>
        <taxon>Metazoa</taxon>
        <taxon>Ecdysozoa</taxon>
        <taxon>Arthropoda</taxon>
        <taxon>Hexapoda</taxon>
        <taxon>Insecta</taxon>
        <taxon>Pterygota</taxon>
        <taxon>Neoptera</taxon>
        <taxon>Endopterygota</taxon>
        <taxon>Lepidoptera</taxon>
        <taxon>Glossata</taxon>
        <taxon>Ditrysia</taxon>
        <taxon>Noctuoidea</taxon>
        <taxon>Noctuidae</taxon>
        <taxon>Amphipyrinae</taxon>
        <taxon>Spodoptera</taxon>
    </lineage>
</organism>
<evidence type="ECO:0000313" key="1">
    <source>
        <dbReference type="EMBL" id="SOQ37417.1"/>
    </source>
</evidence>